<feature type="non-terminal residue" evidence="1">
    <location>
        <position position="1"/>
    </location>
</feature>
<dbReference type="EMBL" id="BTSX01000003">
    <property type="protein sequence ID" value="GMS91077.1"/>
    <property type="molecule type" value="Genomic_DNA"/>
</dbReference>
<organism evidence="1 2">
    <name type="scientific">Pristionchus entomophagus</name>
    <dbReference type="NCBI Taxonomy" id="358040"/>
    <lineage>
        <taxon>Eukaryota</taxon>
        <taxon>Metazoa</taxon>
        <taxon>Ecdysozoa</taxon>
        <taxon>Nematoda</taxon>
        <taxon>Chromadorea</taxon>
        <taxon>Rhabditida</taxon>
        <taxon>Rhabditina</taxon>
        <taxon>Diplogasteromorpha</taxon>
        <taxon>Diplogasteroidea</taxon>
        <taxon>Neodiplogasteridae</taxon>
        <taxon>Pristionchus</taxon>
    </lineage>
</organism>
<protein>
    <submittedName>
        <fullName evidence="1">Uncharacterized protein</fullName>
    </submittedName>
</protein>
<sequence>PVWKDRRWNWIDCVNWDCWLQLDRPPTHTHSDKSVSRVPSPFSCPISASVAVIMQHSQSGLTANPSIDLSIIPFFFDLPTDIVR</sequence>
<gene>
    <name evidence="1" type="ORF">PENTCL1PPCAC_13252</name>
</gene>
<accession>A0AAV5T674</accession>
<keyword evidence="2" id="KW-1185">Reference proteome</keyword>
<reference evidence="1" key="1">
    <citation type="submission" date="2023-10" db="EMBL/GenBank/DDBJ databases">
        <title>Genome assembly of Pristionchus species.</title>
        <authorList>
            <person name="Yoshida K."/>
            <person name="Sommer R.J."/>
        </authorList>
    </citation>
    <scope>NUCLEOTIDE SEQUENCE</scope>
    <source>
        <strain evidence="1">RS0144</strain>
    </source>
</reference>
<evidence type="ECO:0000313" key="2">
    <source>
        <dbReference type="Proteomes" id="UP001432027"/>
    </source>
</evidence>
<name>A0AAV5T674_9BILA</name>
<dbReference type="AlphaFoldDB" id="A0AAV5T674"/>
<comment type="caution">
    <text evidence="1">The sequence shown here is derived from an EMBL/GenBank/DDBJ whole genome shotgun (WGS) entry which is preliminary data.</text>
</comment>
<evidence type="ECO:0000313" key="1">
    <source>
        <dbReference type="EMBL" id="GMS91077.1"/>
    </source>
</evidence>
<proteinExistence type="predicted"/>
<dbReference type="Proteomes" id="UP001432027">
    <property type="component" value="Unassembled WGS sequence"/>
</dbReference>